<evidence type="ECO:0000313" key="3">
    <source>
        <dbReference type="Proteomes" id="UP001221189"/>
    </source>
</evidence>
<name>A0ABT5KNL3_9BURK</name>
<gene>
    <name evidence="2" type="ORF">PRZ03_23275</name>
</gene>
<dbReference type="Proteomes" id="UP001221189">
    <property type="component" value="Unassembled WGS sequence"/>
</dbReference>
<dbReference type="RefSeq" id="WP_273602492.1">
    <property type="nucleotide sequence ID" value="NZ_JAQQXT010000024.1"/>
</dbReference>
<evidence type="ECO:0000313" key="2">
    <source>
        <dbReference type="EMBL" id="MDC8774495.1"/>
    </source>
</evidence>
<proteinExistence type="predicted"/>
<keyword evidence="3" id="KW-1185">Reference proteome</keyword>
<feature type="transmembrane region" description="Helical" evidence="1">
    <location>
        <begin position="166"/>
        <end position="192"/>
    </location>
</feature>
<evidence type="ECO:0000256" key="1">
    <source>
        <dbReference type="SAM" id="Phobius"/>
    </source>
</evidence>
<protein>
    <recommendedName>
        <fullName evidence="4">Transmembrane protein</fullName>
    </recommendedName>
</protein>
<organism evidence="2 3">
    <name type="scientific">Roseateles albus</name>
    <dbReference type="NCBI Taxonomy" id="2987525"/>
    <lineage>
        <taxon>Bacteria</taxon>
        <taxon>Pseudomonadati</taxon>
        <taxon>Pseudomonadota</taxon>
        <taxon>Betaproteobacteria</taxon>
        <taxon>Burkholderiales</taxon>
        <taxon>Sphaerotilaceae</taxon>
        <taxon>Roseateles</taxon>
    </lineage>
</organism>
<feature type="transmembrane region" description="Helical" evidence="1">
    <location>
        <begin position="32"/>
        <end position="53"/>
    </location>
</feature>
<accession>A0ABT5KNL3</accession>
<feature type="transmembrane region" description="Helical" evidence="1">
    <location>
        <begin position="59"/>
        <end position="81"/>
    </location>
</feature>
<keyword evidence="1" id="KW-1133">Transmembrane helix</keyword>
<keyword evidence="1" id="KW-0812">Transmembrane</keyword>
<keyword evidence="1" id="KW-0472">Membrane</keyword>
<evidence type="ECO:0008006" key="4">
    <source>
        <dbReference type="Google" id="ProtNLM"/>
    </source>
</evidence>
<comment type="caution">
    <text evidence="2">The sequence shown here is derived from an EMBL/GenBank/DDBJ whole genome shotgun (WGS) entry which is preliminary data.</text>
</comment>
<reference evidence="2 3" key="1">
    <citation type="submission" date="2022-10" db="EMBL/GenBank/DDBJ databases">
        <title>Paucibacter sp. hw1 Genome sequencing.</title>
        <authorList>
            <person name="Park S."/>
        </authorList>
    </citation>
    <scope>NUCLEOTIDE SEQUENCE [LARGE SCALE GENOMIC DNA]</scope>
    <source>
        <strain evidence="3">hw1</strain>
    </source>
</reference>
<sequence>MSVNPSIYRSERRWMQLTREKLRRERFLRCHVALIAVCTLAALLLGGALLRWAGVEALAWRYALLLPMTYLVYLGLLRLWASYLLHRDKDSYDGADIAADMLLQSQDGCAPRSAFESGGGGDFGGGGASADFSADFKDVAADSAGEFASGAAKLGGEVLGGLDEGAVVVVPLAAMLAIFALLAGLLSAAVLMLFGVEVLLLVCVEVALSAWMGGLAYRQQREGWLGRAFSHTWRGALAVMLLGLALGAAIDHFLPAADSLPQALTILRGKT</sequence>
<dbReference type="EMBL" id="JAQQXT010000024">
    <property type="protein sequence ID" value="MDC8774495.1"/>
    <property type="molecule type" value="Genomic_DNA"/>
</dbReference>
<feature type="transmembrane region" description="Helical" evidence="1">
    <location>
        <begin position="237"/>
        <end position="254"/>
    </location>
</feature>
<feature type="transmembrane region" description="Helical" evidence="1">
    <location>
        <begin position="198"/>
        <end position="217"/>
    </location>
</feature>